<accession>A0A0C5UYH4</accession>
<dbReference type="Proteomes" id="UP000032266">
    <property type="component" value="Chromosome"/>
</dbReference>
<dbReference type="PROSITE" id="PS51186">
    <property type="entry name" value="GNAT"/>
    <property type="match status" value="1"/>
</dbReference>
<evidence type="ECO:0000259" key="1">
    <source>
        <dbReference type="PROSITE" id="PS51186"/>
    </source>
</evidence>
<dbReference type="RefSeq" id="WP_169748911.1">
    <property type="nucleotide sequence ID" value="NZ_CP007142.1"/>
</dbReference>
<protein>
    <submittedName>
        <fullName evidence="2">Acetyltransferase, including N-acetylase of ribosomal protein</fullName>
    </submittedName>
</protein>
<keyword evidence="2" id="KW-0689">Ribosomal protein</keyword>
<dbReference type="STRING" id="1445510.YC6258_00285"/>
<dbReference type="AlphaFoldDB" id="A0A0C5UYH4"/>
<sequence length="196" mass="22599">MRSPYTFIILEKPEQLDLVYRSLIHLFELSSGDNAILGFENSFTEQDLQAYRRSLNDQLASGSIRILTAQTSKHDVILSCILKQNNQTTTRHVADLQKGFIHPDYRGTGVFNEAMYHIANYAIQRQIDLFTLDVREDSPAHRLWSKIGFITFGILPDYCRYRGRSYRGHYMHMQAKDLWNKFKYASEAAGALAVLS</sequence>
<evidence type="ECO:0000313" key="2">
    <source>
        <dbReference type="EMBL" id="AJQ92335.1"/>
    </source>
</evidence>
<name>A0A0C5UYH4_9GAMM</name>
<dbReference type="GO" id="GO:0016747">
    <property type="term" value="F:acyltransferase activity, transferring groups other than amino-acyl groups"/>
    <property type="evidence" value="ECO:0007669"/>
    <property type="project" value="InterPro"/>
</dbReference>
<keyword evidence="3" id="KW-1185">Reference proteome</keyword>
<dbReference type="InterPro" id="IPR016181">
    <property type="entry name" value="Acyl_CoA_acyltransferase"/>
</dbReference>
<dbReference type="Gene3D" id="3.40.630.30">
    <property type="match status" value="1"/>
</dbReference>
<dbReference type="InterPro" id="IPR000182">
    <property type="entry name" value="GNAT_dom"/>
</dbReference>
<dbReference type="SUPFAM" id="SSF55729">
    <property type="entry name" value="Acyl-CoA N-acyltransferases (Nat)"/>
    <property type="match status" value="1"/>
</dbReference>
<dbReference type="GO" id="GO:0005840">
    <property type="term" value="C:ribosome"/>
    <property type="evidence" value="ECO:0007669"/>
    <property type="project" value="UniProtKB-KW"/>
</dbReference>
<keyword evidence="2" id="KW-0687">Ribonucleoprotein</keyword>
<dbReference type="Pfam" id="PF00583">
    <property type="entry name" value="Acetyltransf_1"/>
    <property type="match status" value="1"/>
</dbReference>
<evidence type="ECO:0000313" key="3">
    <source>
        <dbReference type="Proteomes" id="UP000032266"/>
    </source>
</evidence>
<proteinExistence type="predicted"/>
<dbReference type="KEGG" id="gsn:YC6258_00285"/>
<reference evidence="2 3" key="1">
    <citation type="submission" date="2014-01" db="EMBL/GenBank/DDBJ databases">
        <title>Full genme sequencing of cellulolytic bacterium Gynuella sunshinyii YC6258T gen. nov., sp. nov.</title>
        <authorList>
            <person name="Khan H."/>
            <person name="Chung E.J."/>
            <person name="Chung Y.R."/>
        </authorList>
    </citation>
    <scope>NUCLEOTIDE SEQUENCE [LARGE SCALE GENOMIC DNA]</scope>
    <source>
        <strain evidence="2 3">YC6258</strain>
    </source>
</reference>
<dbReference type="HOGENOM" id="CLU_109258_0_0_6"/>
<gene>
    <name evidence="2" type="ORF">YC6258_00285</name>
</gene>
<feature type="domain" description="N-acetyltransferase" evidence="1">
    <location>
        <begin position="18"/>
        <end position="176"/>
    </location>
</feature>
<dbReference type="EMBL" id="CP007142">
    <property type="protein sequence ID" value="AJQ92335.1"/>
    <property type="molecule type" value="Genomic_DNA"/>
</dbReference>
<keyword evidence="2" id="KW-0808">Transferase</keyword>
<organism evidence="2 3">
    <name type="scientific">Gynuella sunshinyii YC6258</name>
    <dbReference type="NCBI Taxonomy" id="1445510"/>
    <lineage>
        <taxon>Bacteria</taxon>
        <taxon>Pseudomonadati</taxon>
        <taxon>Pseudomonadota</taxon>
        <taxon>Gammaproteobacteria</taxon>
        <taxon>Oceanospirillales</taxon>
        <taxon>Saccharospirillaceae</taxon>
        <taxon>Gynuella</taxon>
    </lineage>
</organism>